<dbReference type="Gene3D" id="3.40.850.10">
    <property type="entry name" value="Kinesin motor domain"/>
    <property type="match status" value="1"/>
</dbReference>
<dbReference type="GO" id="GO:0005524">
    <property type="term" value="F:ATP binding"/>
    <property type="evidence" value="ECO:0007669"/>
    <property type="project" value="UniProtKB-UniRule"/>
</dbReference>
<protein>
    <recommendedName>
        <fullName evidence="6">Kinesin-like protein</fullName>
    </recommendedName>
</protein>
<keyword evidence="4" id="KW-0206">Cytoskeleton</keyword>
<feature type="compositionally biased region" description="Low complexity" evidence="8">
    <location>
        <begin position="367"/>
        <end position="383"/>
    </location>
</feature>
<dbReference type="SMART" id="SM00129">
    <property type="entry name" value="KISc"/>
    <property type="match status" value="1"/>
</dbReference>
<feature type="binding site" evidence="5">
    <location>
        <begin position="84"/>
        <end position="91"/>
    </location>
    <ligand>
        <name>ATP</name>
        <dbReference type="ChEBI" id="CHEBI:30616"/>
    </ligand>
</feature>
<dbReference type="Pfam" id="PF00225">
    <property type="entry name" value="Kinesin"/>
    <property type="match status" value="1"/>
</dbReference>
<evidence type="ECO:0000313" key="11">
    <source>
        <dbReference type="Proteomes" id="UP000790347"/>
    </source>
</evidence>
<reference evidence="10" key="2">
    <citation type="journal article" date="2022" name="Res Sq">
        <title>Comparative Genomics Reveals Insights into the Divergent Evolution of Astigmatic Mites and Household Pest Adaptations.</title>
        <authorList>
            <person name="Xiong Q."/>
            <person name="Wan A.T.-Y."/>
            <person name="Liu X.-Y."/>
            <person name="Fung C.S.-H."/>
            <person name="Xiao X."/>
            <person name="Malainual N."/>
            <person name="Hou J."/>
            <person name="Wang L."/>
            <person name="Wang M."/>
            <person name="Yang K."/>
            <person name="Cui Y."/>
            <person name="Leung E."/>
            <person name="Nong W."/>
            <person name="Shin S.-K."/>
            <person name="Au S."/>
            <person name="Jeong K.Y."/>
            <person name="Chew F.T."/>
            <person name="Hui J."/>
            <person name="Leung T.F."/>
            <person name="Tungtrongchitr A."/>
            <person name="Zhong N."/>
            <person name="Liu Z."/>
            <person name="Tsui S."/>
        </authorList>
    </citation>
    <scope>NUCLEOTIDE SEQUENCE</scope>
    <source>
        <strain evidence="10">Derf</strain>
        <tissue evidence="10">Whole organism</tissue>
    </source>
</reference>
<evidence type="ECO:0000256" key="3">
    <source>
        <dbReference type="ARBA" id="ARBA00022840"/>
    </source>
</evidence>
<keyword evidence="11" id="KW-1185">Reference proteome</keyword>
<feature type="domain" description="Kinesin motor" evidence="9">
    <location>
        <begin position="7"/>
        <end position="332"/>
    </location>
</feature>
<evidence type="ECO:0000256" key="1">
    <source>
        <dbReference type="ARBA" id="ARBA00004245"/>
    </source>
</evidence>
<dbReference type="PROSITE" id="PS50067">
    <property type="entry name" value="KINESIN_MOTOR_2"/>
    <property type="match status" value="1"/>
</dbReference>
<gene>
    <name evidence="10" type="primary">KIF3A</name>
    <name evidence="10" type="ORF">DERF_013770</name>
</gene>
<dbReference type="GO" id="GO:0005874">
    <property type="term" value="C:microtubule"/>
    <property type="evidence" value="ECO:0007669"/>
    <property type="project" value="UniProtKB-KW"/>
</dbReference>
<dbReference type="AlphaFoldDB" id="A0A922HMX2"/>
<dbReference type="GO" id="GO:0007018">
    <property type="term" value="P:microtubule-based movement"/>
    <property type="evidence" value="ECO:0007669"/>
    <property type="project" value="InterPro"/>
</dbReference>
<dbReference type="GO" id="GO:0008017">
    <property type="term" value="F:microtubule binding"/>
    <property type="evidence" value="ECO:0007669"/>
    <property type="project" value="InterPro"/>
</dbReference>
<accession>A0A922HMX2</accession>
<sequence>MSSKEDNVRVVVRCRPLLPDLESNEEIIAKIRNDGQTLQLTNRQFTFDRVFGAESTENDVYTKAAKHIVDCVLQGYNGTIFAYGQTGTGKTHTASGIMQHSFEHIFDHISRSKNNQKFLVRASYYEIYNEEIRDLLAGNKKTNNGKKNERGNKTLELKENSDGKIVIKDLSNFIVNNVNDLKKLKESGDKHRQFGSTKMNQRSSRSHTIFTITIETEIGADNPDTSVVRVGKFHLIDLAGSERQTKTGTTGIRLKEAAKINLSLTSLSLVIAALTDPKATFVPYRNSKLTRILSDSLGGNSKTLLIACVGPAKVNLEETISTLRFASTTKNIKNKPIINEDSKDALLKRFEEQVKELRAQLEEQENDNNNNNNVNDDDATTTTTSNKIIPAELLEKLRTLEAKICVGGENLIEKAEIQEKLIAESERELHERREKESELRKELEQRQAEILEMEDSYASLQEEVVALNRKIRKAYGYLKDARSELDDMNVEHEKLRSELLDSIRISEKELKLTNALISHYIPESCLKLIEENVNYNQLTGEWELRCIAYTGNNMRNEYELFNDHTNDGDGNGSKYQQILQHNYDNIYLSYSTLNLT</sequence>
<feature type="coiled-coil region" evidence="7">
    <location>
        <begin position="408"/>
        <end position="498"/>
    </location>
</feature>
<keyword evidence="4" id="KW-0963">Cytoplasm</keyword>
<comment type="subcellular location">
    <subcellularLocation>
        <location evidence="1">Cytoplasm</location>
        <location evidence="1">Cytoskeleton</location>
    </subcellularLocation>
</comment>
<dbReference type="InterPro" id="IPR027417">
    <property type="entry name" value="P-loop_NTPase"/>
</dbReference>
<evidence type="ECO:0000256" key="8">
    <source>
        <dbReference type="SAM" id="MobiDB-lite"/>
    </source>
</evidence>
<evidence type="ECO:0000313" key="10">
    <source>
        <dbReference type="EMBL" id="KAH9497814.1"/>
    </source>
</evidence>
<keyword evidence="3 5" id="KW-0067">ATP-binding</keyword>
<dbReference type="InterPro" id="IPR027640">
    <property type="entry name" value="Kinesin-like_fam"/>
</dbReference>
<dbReference type="PANTHER" id="PTHR47969">
    <property type="entry name" value="CHROMOSOME-ASSOCIATED KINESIN KIF4A-RELATED"/>
    <property type="match status" value="1"/>
</dbReference>
<comment type="caution">
    <text evidence="10">The sequence shown here is derived from an EMBL/GenBank/DDBJ whole genome shotgun (WGS) entry which is preliminary data.</text>
</comment>
<dbReference type="PROSITE" id="PS00411">
    <property type="entry name" value="KINESIN_MOTOR_1"/>
    <property type="match status" value="1"/>
</dbReference>
<name>A0A922HMX2_DERFA</name>
<evidence type="ECO:0000256" key="4">
    <source>
        <dbReference type="ARBA" id="ARBA00023212"/>
    </source>
</evidence>
<organism evidence="10 11">
    <name type="scientific">Dermatophagoides farinae</name>
    <name type="common">American house dust mite</name>
    <dbReference type="NCBI Taxonomy" id="6954"/>
    <lineage>
        <taxon>Eukaryota</taxon>
        <taxon>Metazoa</taxon>
        <taxon>Ecdysozoa</taxon>
        <taxon>Arthropoda</taxon>
        <taxon>Chelicerata</taxon>
        <taxon>Arachnida</taxon>
        <taxon>Acari</taxon>
        <taxon>Acariformes</taxon>
        <taxon>Sarcoptiformes</taxon>
        <taxon>Astigmata</taxon>
        <taxon>Psoroptidia</taxon>
        <taxon>Analgoidea</taxon>
        <taxon>Pyroglyphidae</taxon>
        <taxon>Dermatophagoidinae</taxon>
        <taxon>Dermatophagoides</taxon>
    </lineage>
</organism>
<evidence type="ECO:0000256" key="7">
    <source>
        <dbReference type="SAM" id="Coils"/>
    </source>
</evidence>
<feature type="region of interest" description="Disordered" evidence="8">
    <location>
        <begin position="362"/>
        <end position="383"/>
    </location>
</feature>
<dbReference type="SUPFAM" id="SSF52540">
    <property type="entry name" value="P-loop containing nucleoside triphosphate hydrolases"/>
    <property type="match status" value="1"/>
</dbReference>
<comment type="similarity">
    <text evidence="5 6">Belongs to the TRAFAC class myosin-kinesin ATPase superfamily. Kinesin family.</text>
</comment>
<dbReference type="InterPro" id="IPR019821">
    <property type="entry name" value="Kinesin_motor_CS"/>
</dbReference>
<proteinExistence type="inferred from homology"/>
<evidence type="ECO:0000259" key="9">
    <source>
        <dbReference type="PROSITE" id="PS50067"/>
    </source>
</evidence>
<keyword evidence="2 5" id="KW-0547">Nucleotide-binding</keyword>
<reference evidence="10" key="1">
    <citation type="submission" date="2013-05" db="EMBL/GenBank/DDBJ databases">
        <authorList>
            <person name="Yim A.K.Y."/>
            <person name="Chan T.F."/>
            <person name="Ji K.M."/>
            <person name="Liu X.Y."/>
            <person name="Zhou J.W."/>
            <person name="Li R.Q."/>
            <person name="Yang K.Y."/>
            <person name="Li J."/>
            <person name="Li M."/>
            <person name="Law P.T.W."/>
            <person name="Wu Y.L."/>
            <person name="Cai Z.L."/>
            <person name="Qin H."/>
            <person name="Bao Y."/>
            <person name="Leung R.K.K."/>
            <person name="Ng P.K.S."/>
            <person name="Zou J."/>
            <person name="Zhong X.J."/>
            <person name="Ran P.X."/>
            <person name="Zhong N.S."/>
            <person name="Liu Z.G."/>
            <person name="Tsui S.K.W."/>
        </authorList>
    </citation>
    <scope>NUCLEOTIDE SEQUENCE</scope>
    <source>
        <strain evidence="10">Derf</strain>
        <tissue evidence="10">Whole organism</tissue>
    </source>
</reference>
<dbReference type="InterPro" id="IPR001752">
    <property type="entry name" value="Kinesin_motor_dom"/>
</dbReference>
<evidence type="ECO:0000256" key="5">
    <source>
        <dbReference type="PROSITE-ProRule" id="PRU00283"/>
    </source>
</evidence>
<dbReference type="InterPro" id="IPR036961">
    <property type="entry name" value="Kinesin_motor_dom_sf"/>
</dbReference>
<keyword evidence="7" id="KW-0175">Coiled coil</keyword>
<keyword evidence="6" id="KW-0493">Microtubule</keyword>
<evidence type="ECO:0000256" key="6">
    <source>
        <dbReference type="RuleBase" id="RU000394"/>
    </source>
</evidence>
<dbReference type="FunFam" id="3.40.850.10:FF:000082">
    <property type="entry name" value="OSM3-like kinesin"/>
    <property type="match status" value="1"/>
</dbReference>
<evidence type="ECO:0000256" key="2">
    <source>
        <dbReference type="ARBA" id="ARBA00022741"/>
    </source>
</evidence>
<dbReference type="EMBL" id="ASGP02000007">
    <property type="protein sequence ID" value="KAH9497814.1"/>
    <property type="molecule type" value="Genomic_DNA"/>
</dbReference>
<dbReference type="GO" id="GO:0003777">
    <property type="term" value="F:microtubule motor activity"/>
    <property type="evidence" value="ECO:0007669"/>
    <property type="project" value="InterPro"/>
</dbReference>
<keyword evidence="5 6" id="KW-0505">Motor protein</keyword>
<dbReference type="PRINTS" id="PR00380">
    <property type="entry name" value="KINESINHEAVY"/>
</dbReference>
<dbReference type="Proteomes" id="UP000790347">
    <property type="component" value="Unassembled WGS sequence"/>
</dbReference>